<protein>
    <submittedName>
        <fullName evidence="1">1-aminocyclopropane-1-carboxylate oxidase</fullName>
    </submittedName>
</protein>
<evidence type="ECO:0000313" key="2">
    <source>
        <dbReference type="Proteomes" id="UP000829398"/>
    </source>
</evidence>
<accession>A0ACB8I4R5</accession>
<comment type="caution">
    <text evidence="1">The sequence shown here is derived from an EMBL/GenBank/DDBJ whole genome shotgun (WGS) entry which is preliminary data.</text>
</comment>
<evidence type="ECO:0000313" key="1">
    <source>
        <dbReference type="EMBL" id="KAH9682107.1"/>
    </source>
</evidence>
<gene>
    <name evidence="1" type="ORF">KPL71_027217</name>
</gene>
<keyword evidence="2" id="KW-1185">Reference proteome</keyword>
<name>A0ACB8I4R5_CITSI</name>
<proteinExistence type="predicted"/>
<organism evidence="1 2">
    <name type="scientific">Citrus sinensis</name>
    <name type="common">Sweet orange</name>
    <name type="synonym">Citrus aurantium var. sinensis</name>
    <dbReference type="NCBI Taxonomy" id="2711"/>
    <lineage>
        <taxon>Eukaryota</taxon>
        <taxon>Viridiplantae</taxon>
        <taxon>Streptophyta</taxon>
        <taxon>Embryophyta</taxon>
        <taxon>Tracheophyta</taxon>
        <taxon>Spermatophyta</taxon>
        <taxon>Magnoliopsida</taxon>
        <taxon>eudicotyledons</taxon>
        <taxon>Gunneridae</taxon>
        <taxon>Pentapetalae</taxon>
        <taxon>rosids</taxon>
        <taxon>malvids</taxon>
        <taxon>Sapindales</taxon>
        <taxon>Rutaceae</taxon>
        <taxon>Aurantioideae</taxon>
        <taxon>Citrus</taxon>
    </lineage>
</organism>
<reference evidence="2" key="1">
    <citation type="journal article" date="2023" name="Hortic. Res.">
        <title>A chromosome-level phased genome enabling allele-level studies in sweet orange: a case study on citrus Huanglongbing tolerance.</title>
        <authorList>
            <person name="Wu B."/>
            <person name="Yu Q."/>
            <person name="Deng Z."/>
            <person name="Duan Y."/>
            <person name="Luo F."/>
            <person name="Gmitter F. Jr."/>
        </authorList>
    </citation>
    <scope>NUCLEOTIDE SEQUENCE [LARGE SCALE GENOMIC DNA]</scope>
    <source>
        <strain evidence="2">cv. Valencia</strain>
    </source>
</reference>
<sequence>MVISDDTKTSSENGSEIDRERKVFDDTKAGVKGLVDAGVVNIPRIFIRQPEELAQELTTHRTKLQLPVVDLDGIKDNKLEDIVDQVRAASETWGFFKVINYGVSLNLIQEMIEGVHKFNEQDVEVKKQFYTLLFEILSMALGLKPEYLKDMGCFNLYLIVCNYHPHCPQPELTLGARRHSDPHSLQFCCKTKSVAFKSFMKIHENQWIDVISNDKLKSVDHRVVANVHATARVAVACFFTGHAAEAQKPFGPIKELISEENPPVYREFLVGEYMSKCFSRELQSKSAGLEQFKL</sequence>
<dbReference type="EMBL" id="CM039178">
    <property type="protein sequence ID" value="KAH9682107.1"/>
    <property type="molecule type" value="Genomic_DNA"/>
</dbReference>
<dbReference type="Proteomes" id="UP000829398">
    <property type="component" value="Chromosome 9"/>
</dbReference>